<keyword evidence="2" id="KW-1185">Reference proteome</keyword>
<dbReference type="Proteomes" id="UP001226691">
    <property type="component" value="Unassembled WGS sequence"/>
</dbReference>
<name>A0ABU0TXM7_MICTR</name>
<proteinExistence type="predicted"/>
<protein>
    <submittedName>
        <fullName evidence="1">Uncharacterized protein</fullName>
    </submittedName>
</protein>
<comment type="caution">
    <text evidence="1">The sequence shown here is derived from an EMBL/GenBank/DDBJ whole genome shotgun (WGS) entry which is preliminary data.</text>
</comment>
<evidence type="ECO:0000313" key="1">
    <source>
        <dbReference type="EMBL" id="MDQ1124408.1"/>
    </source>
</evidence>
<gene>
    <name evidence="1" type="ORF">QE412_002981</name>
</gene>
<reference evidence="1 2" key="1">
    <citation type="submission" date="2023-07" db="EMBL/GenBank/DDBJ databases">
        <title>Functional and genomic diversity of the sorghum phyllosphere microbiome.</title>
        <authorList>
            <person name="Shade A."/>
        </authorList>
    </citation>
    <scope>NUCLEOTIDE SEQUENCE [LARGE SCALE GENOMIC DNA]</scope>
    <source>
        <strain evidence="1 2">SORGH_AS_1207</strain>
    </source>
</reference>
<dbReference type="EMBL" id="JAUTBF010000001">
    <property type="protein sequence ID" value="MDQ1124408.1"/>
    <property type="molecule type" value="Genomic_DNA"/>
</dbReference>
<organism evidence="1 2">
    <name type="scientific">Microbacterium trichothecenolyticum</name>
    <name type="common">Aureobacterium trichothecenolyticum</name>
    <dbReference type="NCBI Taxonomy" id="69370"/>
    <lineage>
        <taxon>Bacteria</taxon>
        <taxon>Bacillati</taxon>
        <taxon>Actinomycetota</taxon>
        <taxon>Actinomycetes</taxon>
        <taxon>Micrococcales</taxon>
        <taxon>Microbacteriaceae</taxon>
        <taxon>Microbacterium</taxon>
    </lineage>
</organism>
<accession>A0ABU0TXM7</accession>
<sequence>MASMSDSTAPDAAPELLDRLRVIEEQPLAARAEAYAAVHEELARRLESAPTDAAASLRS</sequence>
<evidence type="ECO:0000313" key="2">
    <source>
        <dbReference type="Proteomes" id="UP001226691"/>
    </source>
</evidence>